<feature type="compositionally biased region" description="Low complexity" evidence="1">
    <location>
        <begin position="280"/>
        <end position="291"/>
    </location>
</feature>
<evidence type="ECO:0000256" key="1">
    <source>
        <dbReference type="SAM" id="MobiDB-lite"/>
    </source>
</evidence>
<feature type="compositionally biased region" description="Polar residues" evidence="1">
    <location>
        <begin position="301"/>
        <end position="327"/>
    </location>
</feature>
<name>A0ABP1E8P8_9APHY</name>
<feature type="region of interest" description="Disordered" evidence="1">
    <location>
        <begin position="163"/>
        <end position="251"/>
    </location>
</feature>
<organism evidence="2 3">
    <name type="scientific">Somion occarium</name>
    <dbReference type="NCBI Taxonomy" id="3059160"/>
    <lineage>
        <taxon>Eukaryota</taxon>
        <taxon>Fungi</taxon>
        <taxon>Dikarya</taxon>
        <taxon>Basidiomycota</taxon>
        <taxon>Agaricomycotina</taxon>
        <taxon>Agaricomycetes</taxon>
        <taxon>Polyporales</taxon>
        <taxon>Cerrenaceae</taxon>
        <taxon>Somion</taxon>
    </lineage>
</organism>
<reference evidence="3" key="1">
    <citation type="submission" date="2024-04" db="EMBL/GenBank/DDBJ databases">
        <authorList>
            <person name="Shaw F."/>
            <person name="Minotto A."/>
        </authorList>
    </citation>
    <scope>NUCLEOTIDE SEQUENCE [LARGE SCALE GENOMIC DNA]</scope>
</reference>
<evidence type="ECO:0000313" key="2">
    <source>
        <dbReference type="EMBL" id="CAL1716403.1"/>
    </source>
</evidence>
<protein>
    <submittedName>
        <fullName evidence="2">Uncharacterized protein</fullName>
    </submittedName>
</protein>
<feature type="region of interest" description="Disordered" evidence="1">
    <location>
        <begin position="267"/>
        <end position="351"/>
    </location>
</feature>
<feature type="compositionally biased region" description="Polar residues" evidence="1">
    <location>
        <begin position="267"/>
        <end position="279"/>
    </location>
</feature>
<feature type="compositionally biased region" description="Polar residues" evidence="1">
    <location>
        <begin position="219"/>
        <end position="237"/>
    </location>
</feature>
<proteinExistence type="predicted"/>
<feature type="compositionally biased region" description="Polar residues" evidence="1">
    <location>
        <begin position="198"/>
        <end position="210"/>
    </location>
</feature>
<feature type="region of interest" description="Disordered" evidence="1">
    <location>
        <begin position="377"/>
        <end position="396"/>
    </location>
</feature>
<dbReference type="EMBL" id="OZ037952">
    <property type="protein sequence ID" value="CAL1716403.1"/>
    <property type="molecule type" value="Genomic_DNA"/>
</dbReference>
<gene>
    <name evidence="2" type="ORF">GFSPODELE1_LOCUS10741</name>
</gene>
<keyword evidence="3" id="KW-1185">Reference proteome</keyword>
<accession>A0ABP1E8P8</accession>
<feature type="region of interest" description="Disordered" evidence="1">
    <location>
        <begin position="1"/>
        <end position="30"/>
    </location>
</feature>
<dbReference type="Proteomes" id="UP001497453">
    <property type="component" value="Chromosome 9"/>
</dbReference>
<sequence length="710" mass="76593">MAGANYMGGRRNYAKARSKDTTAKAQRNHFGKQKILATSLSKPATLTANRCDLSSNPIARISLAHAQQDPSVRHAQKTHLRSAAFSVYSPPITPPQSKSNMFHDKSHFSGYSTYPLYAFPEDPKPPKRSSVILRDLDLSEPISLRAEMDRMRVIPDLAGLSRNYVTNPSKRRRTEPPKLKEYALQSPAAPFEDRRRSPVSNENSGPSDTFSPKGDYSPSWGTPSTSSRLAFSRTTSDFEPMPFDGDRDDYSFPDSGYAEVFSPVNADKNSTINNSDGQFSSSPNARSSSNAETNAGRASGPSDTSLNWSLERVSPTSLSPHASSNSGAMDENPQHGSPNSPSGTTLASPDFTLSPQIPALFASASSEQPSDRFVASIGLRGSGTRPPSHASSVSDAHTEESLWDISQGQLFDSNADTWESVKSRIVPTHTHVTSRSMLPSFHDISLLKFVTGRRGVGYIDQPSFCPAIGTSDARSIGLEIEVPNLAWETNSDDEENALDYNATYSTHDGSQPQQPFTTNFPARLNNRAITPSATGTIGNAGDPLPILDVRTSFPSRINLPPTSPFTQPSSLRNLLPDIGITSLAHSSFDFPPCSPSSPHLDMFDLPMLHKQLYAAQASLNLVDPFRGSFPPFSAPISSPPNTLPVITSGTSHAGKAPDSLRSHSPSAVLLNQTPQKSTLGRANTEVVHSRVIAGPCLFAGPDDVLDAEDE</sequence>
<feature type="compositionally biased region" description="Polar residues" evidence="1">
    <location>
        <begin position="334"/>
        <end position="351"/>
    </location>
</feature>
<evidence type="ECO:0000313" key="3">
    <source>
        <dbReference type="Proteomes" id="UP001497453"/>
    </source>
</evidence>